<comment type="caution">
    <text evidence="2">The sequence shown here is derived from an EMBL/GenBank/DDBJ whole genome shotgun (WGS) entry which is preliminary data.</text>
</comment>
<reference evidence="2 3" key="1">
    <citation type="submission" date="2020-08" db="EMBL/GenBank/DDBJ databases">
        <title>Functional genomics of gut bacteria from endangered species of beetles.</title>
        <authorList>
            <person name="Carlos-Shanley C."/>
        </authorList>
    </citation>
    <scope>NUCLEOTIDE SEQUENCE [LARGE SCALE GENOMIC DNA]</scope>
    <source>
        <strain evidence="2 3">S00202</strain>
    </source>
</reference>
<dbReference type="RefSeq" id="WP_184685544.1">
    <property type="nucleotide sequence ID" value="NZ_JACHLL010000008.1"/>
</dbReference>
<evidence type="ECO:0000256" key="1">
    <source>
        <dbReference type="SAM" id="Phobius"/>
    </source>
</evidence>
<sequence length="208" mass="22732">MQDDNPFATPAVPLVDSQPRELAGWTAARLNLLGWLSLAAVLGNVLVWLSSFAGAWLEQAQLQVLNDWLGVALVLLGCYLLLQLKQLAETRFNAQGLQRPVWAMVLFSLLFEGGMLLLGEPSGELDWPLLLSLAGVFVLGAISLWLGIRLLRVENVYPSFRLMAWLDIAGGVMLMSLLLALLAPLPLIGALLAQMLLFFRVAAELQEA</sequence>
<accession>A0A7X0EW15</accession>
<dbReference type="Proteomes" id="UP000557193">
    <property type="component" value="Unassembled WGS sequence"/>
</dbReference>
<name>A0A7X0EW15_9PSED</name>
<dbReference type="EMBL" id="JACHLL010000008">
    <property type="protein sequence ID" value="MBB6343370.1"/>
    <property type="molecule type" value="Genomic_DNA"/>
</dbReference>
<feature type="transmembrane region" description="Helical" evidence="1">
    <location>
        <begin position="68"/>
        <end position="88"/>
    </location>
</feature>
<gene>
    <name evidence="2" type="ORF">HNP49_003572</name>
</gene>
<keyword evidence="1" id="KW-1133">Transmembrane helix</keyword>
<proteinExistence type="predicted"/>
<dbReference type="AlphaFoldDB" id="A0A7X0EW15"/>
<evidence type="ECO:0000313" key="3">
    <source>
        <dbReference type="Proteomes" id="UP000557193"/>
    </source>
</evidence>
<evidence type="ECO:0000313" key="2">
    <source>
        <dbReference type="EMBL" id="MBB6343370.1"/>
    </source>
</evidence>
<feature type="transmembrane region" description="Helical" evidence="1">
    <location>
        <begin position="160"/>
        <end position="179"/>
    </location>
</feature>
<feature type="transmembrane region" description="Helical" evidence="1">
    <location>
        <begin position="130"/>
        <end position="148"/>
    </location>
</feature>
<feature type="transmembrane region" description="Helical" evidence="1">
    <location>
        <begin position="100"/>
        <end position="118"/>
    </location>
</feature>
<keyword evidence="1" id="KW-0472">Membrane</keyword>
<feature type="transmembrane region" description="Helical" evidence="1">
    <location>
        <begin position="32"/>
        <end position="56"/>
    </location>
</feature>
<keyword evidence="3" id="KW-1185">Reference proteome</keyword>
<protein>
    <submittedName>
        <fullName evidence="2">Uncharacterized protein</fullName>
    </submittedName>
</protein>
<keyword evidence="1" id="KW-0812">Transmembrane</keyword>
<organism evidence="2 3">
    <name type="scientific">Pseudomonas fluvialis</name>
    <dbReference type="NCBI Taxonomy" id="1793966"/>
    <lineage>
        <taxon>Bacteria</taxon>
        <taxon>Pseudomonadati</taxon>
        <taxon>Pseudomonadota</taxon>
        <taxon>Gammaproteobacteria</taxon>
        <taxon>Pseudomonadales</taxon>
        <taxon>Pseudomonadaceae</taxon>
        <taxon>Pseudomonas</taxon>
    </lineage>
</organism>